<dbReference type="RefSeq" id="WP_092937785.1">
    <property type="nucleotide sequence ID" value="NZ_FONX01000002.1"/>
</dbReference>
<dbReference type="EMBL" id="FONX01000002">
    <property type="protein sequence ID" value="SFE48020.1"/>
    <property type="molecule type" value="Genomic_DNA"/>
</dbReference>
<keyword evidence="3" id="KW-0675">Receptor</keyword>
<dbReference type="AlphaFoldDB" id="A0A1I2AYN9"/>
<gene>
    <name evidence="3" type="ORF">SAMN04489711_102256</name>
</gene>
<comment type="similarity">
    <text evidence="1">Belongs to the UPF0065 (bug) family.</text>
</comment>
<dbReference type="PANTHER" id="PTHR42928">
    <property type="entry name" value="TRICARBOXYLATE-BINDING PROTEIN"/>
    <property type="match status" value="1"/>
</dbReference>
<proteinExistence type="inferred from homology"/>
<evidence type="ECO:0000313" key="3">
    <source>
        <dbReference type="EMBL" id="SFE48020.1"/>
    </source>
</evidence>
<dbReference type="InterPro" id="IPR005064">
    <property type="entry name" value="BUG"/>
</dbReference>
<evidence type="ECO:0000313" key="4">
    <source>
        <dbReference type="Proteomes" id="UP000199119"/>
    </source>
</evidence>
<protein>
    <submittedName>
        <fullName evidence="3">Tripartite-type tricarboxylate transporter, receptor component TctC</fullName>
    </submittedName>
</protein>
<feature type="chain" id="PRO_5011583472" evidence="2">
    <location>
        <begin position="31"/>
        <end position="335"/>
    </location>
</feature>
<name>A0A1I2AYN9_9BURK</name>
<evidence type="ECO:0000256" key="1">
    <source>
        <dbReference type="ARBA" id="ARBA00006987"/>
    </source>
</evidence>
<dbReference type="Pfam" id="PF03401">
    <property type="entry name" value="TctC"/>
    <property type="match status" value="1"/>
</dbReference>
<dbReference type="PANTHER" id="PTHR42928:SF5">
    <property type="entry name" value="BLR1237 PROTEIN"/>
    <property type="match status" value="1"/>
</dbReference>
<dbReference type="Gene3D" id="3.40.190.10">
    <property type="entry name" value="Periplasmic binding protein-like II"/>
    <property type="match status" value="1"/>
</dbReference>
<dbReference type="STRING" id="1177982.SAMN04489711_102256"/>
<dbReference type="CDD" id="cd07012">
    <property type="entry name" value="PBP2_Bug_TTT"/>
    <property type="match status" value="1"/>
</dbReference>
<accession>A0A1I2AYN9</accession>
<dbReference type="OrthoDB" id="8678477at2"/>
<feature type="signal peptide" evidence="2">
    <location>
        <begin position="1"/>
        <end position="30"/>
    </location>
</feature>
<dbReference type="InterPro" id="IPR042100">
    <property type="entry name" value="Bug_dom1"/>
</dbReference>
<keyword evidence="2" id="KW-0732">Signal</keyword>
<reference evidence="4" key="1">
    <citation type="submission" date="2016-10" db="EMBL/GenBank/DDBJ databases">
        <authorList>
            <person name="Varghese N."/>
            <person name="Submissions S."/>
        </authorList>
    </citation>
    <scope>NUCLEOTIDE SEQUENCE [LARGE SCALE GENOMIC DNA]</scope>
    <source>
        <strain evidence="4">DSM 27981</strain>
    </source>
</reference>
<evidence type="ECO:0000256" key="2">
    <source>
        <dbReference type="SAM" id="SignalP"/>
    </source>
</evidence>
<sequence length="335" mass="34728">MKPFHAFRTHGRVPAAALLACAALLPAVHAQPPAAYPAKLLQIVAQQPPGSGSDAMTRIWADCAARELGQPVVVQNKPGANGILAVNFLKGQPADGYTLMSIGMSQMSITPYVYRQRPYDPLADFDGVAVLGTSPLVLAVPAGSGIARLQDLDKLAHATPGGVNFGSPGKGSPAHLLTSALLDKMGAPGTHVPFVGEGAGLTALMGQQIQAMTLVMGTAAAQVKAGKLTALAVFGAQRSPLLPGVPTIAEALPAAADLARPSWIAVVARAGTPPDVINRLNAATEKCRADAHYQARFEAMNVSLTASTPRDVRAWAERDAAVWRPLIDKLGLATE</sequence>
<organism evidence="3 4">
    <name type="scientific">Paracidovorax wautersii</name>
    <dbReference type="NCBI Taxonomy" id="1177982"/>
    <lineage>
        <taxon>Bacteria</taxon>
        <taxon>Pseudomonadati</taxon>
        <taxon>Pseudomonadota</taxon>
        <taxon>Betaproteobacteria</taxon>
        <taxon>Burkholderiales</taxon>
        <taxon>Comamonadaceae</taxon>
        <taxon>Paracidovorax</taxon>
    </lineage>
</organism>
<dbReference type="Proteomes" id="UP000199119">
    <property type="component" value="Unassembled WGS sequence"/>
</dbReference>
<dbReference type="PIRSF" id="PIRSF017082">
    <property type="entry name" value="YflP"/>
    <property type="match status" value="1"/>
</dbReference>
<dbReference type="Gene3D" id="3.40.190.150">
    <property type="entry name" value="Bordetella uptake gene, domain 1"/>
    <property type="match status" value="1"/>
</dbReference>
<keyword evidence="4" id="KW-1185">Reference proteome</keyword>
<dbReference type="SUPFAM" id="SSF53850">
    <property type="entry name" value="Periplasmic binding protein-like II"/>
    <property type="match status" value="1"/>
</dbReference>